<sequence length="163" mass="18399">MNTVGGQIRTIRQERKKTLKEISVATGVSISFLSQLELNKTNATLETLKKISIALEVHPSLFFKGIAINNDYPFHYKDLSNGMTQASFKPMHVIIRPGENLGNDFTHIGHEFIYILQGELIVTTNGERNLLKVGDSIMIDTTLKHYWLNESPHTTEFLVITSI</sequence>
<dbReference type="InterPro" id="IPR011051">
    <property type="entry name" value="RmlC_Cupin_sf"/>
</dbReference>
<dbReference type="Proteomes" id="UP000245938">
    <property type="component" value="Unassembled WGS sequence"/>
</dbReference>
<dbReference type="RefSeq" id="WP_109305016.1">
    <property type="nucleotide sequence ID" value="NZ_BJUF01000003.1"/>
</dbReference>
<comment type="caution">
    <text evidence="3">The sequence shown here is derived from an EMBL/GenBank/DDBJ whole genome shotgun (WGS) entry which is preliminary data.</text>
</comment>
<dbReference type="InterPro" id="IPR013096">
    <property type="entry name" value="Cupin_2"/>
</dbReference>
<feature type="domain" description="HTH cro/C1-type" evidence="2">
    <location>
        <begin position="8"/>
        <end position="62"/>
    </location>
</feature>
<dbReference type="CDD" id="cd00093">
    <property type="entry name" value="HTH_XRE"/>
    <property type="match status" value="1"/>
</dbReference>
<gene>
    <name evidence="3" type="ORF">DEX24_03500</name>
</gene>
<organism evidence="3 4">
    <name type="scientific">Kurthia sibirica</name>
    <dbReference type="NCBI Taxonomy" id="202750"/>
    <lineage>
        <taxon>Bacteria</taxon>
        <taxon>Bacillati</taxon>
        <taxon>Bacillota</taxon>
        <taxon>Bacilli</taxon>
        <taxon>Bacillales</taxon>
        <taxon>Caryophanaceae</taxon>
        <taxon>Kurthia</taxon>
    </lineage>
</organism>
<name>A0A2U3APE4_9BACL</name>
<accession>A0A2U3APE4</accession>
<dbReference type="CDD" id="cd02209">
    <property type="entry name" value="cupin_XRE_C"/>
    <property type="match status" value="1"/>
</dbReference>
<evidence type="ECO:0000313" key="3">
    <source>
        <dbReference type="EMBL" id="PWI26412.1"/>
    </source>
</evidence>
<dbReference type="Gene3D" id="1.10.260.40">
    <property type="entry name" value="lambda repressor-like DNA-binding domains"/>
    <property type="match status" value="1"/>
</dbReference>
<dbReference type="PANTHER" id="PTHR46797:SF25">
    <property type="entry name" value="TRANSCRIPTIONAL REGULATOR"/>
    <property type="match status" value="1"/>
</dbReference>
<dbReference type="InterPro" id="IPR001387">
    <property type="entry name" value="Cro/C1-type_HTH"/>
</dbReference>
<dbReference type="SUPFAM" id="SSF51182">
    <property type="entry name" value="RmlC-like cupins"/>
    <property type="match status" value="1"/>
</dbReference>
<dbReference type="Pfam" id="PF07883">
    <property type="entry name" value="Cupin_2"/>
    <property type="match status" value="1"/>
</dbReference>
<keyword evidence="1 3" id="KW-0238">DNA-binding</keyword>
<keyword evidence="4" id="KW-1185">Reference proteome</keyword>
<dbReference type="OrthoDB" id="34624at2"/>
<proteinExistence type="predicted"/>
<dbReference type="SMART" id="SM00530">
    <property type="entry name" value="HTH_XRE"/>
    <property type="match status" value="1"/>
</dbReference>
<evidence type="ECO:0000259" key="2">
    <source>
        <dbReference type="PROSITE" id="PS50943"/>
    </source>
</evidence>
<dbReference type="InterPro" id="IPR050807">
    <property type="entry name" value="TransReg_Diox_bact_type"/>
</dbReference>
<dbReference type="PANTHER" id="PTHR46797">
    <property type="entry name" value="HTH-TYPE TRANSCRIPTIONAL REGULATOR"/>
    <property type="match status" value="1"/>
</dbReference>
<dbReference type="Pfam" id="PF01381">
    <property type="entry name" value="HTH_3"/>
    <property type="match status" value="1"/>
</dbReference>
<dbReference type="InterPro" id="IPR010982">
    <property type="entry name" value="Lambda_DNA-bd_dom_sf"/>
</dbReference>
<dbReference type="GO" id="GO:0003700">
    <property type="term" value="F:DNA-binding transcription factor activity"/>
    <property type="evidence" value="ECO:0007669"/>
    <property type="project" value="TreeGrafter"/>
</dbReference>
<dbReference type="EMBL" id="QFVR01000003">
    <property type="protein sequence ID" value="PWI26412.1"/>
    <property type="molecule type" value="Genomic_DNA"/>
</dbReference>
<dbReference type="Gene3D" id="2.60.120.10">
    <property type="entry name" value="Jelly Rolls"/>
    <property type="match status" value="1"/>
</dbReference>
<protein>
    <submittedName>
        <fullName evidence="3">DNA-binding protein</fullName>
    </submittedName>
</protein>
<dbReference type="GO" id="GO:0003677">
    <property type="term" value="F:DNA binding"/>
    <property type="evidence" value="ECO:0007669"/>
    <property type="project" value="UniProtKB-KW"/>
</dbReference>
<dbReference type="InterPro" id="IPR014710">
    <property type="entry name" value="RmlC-like_jellyroll"/>
</dbReference>
<evidence type="ECO:0000313" key="4">
    <source>
        <dbReference type="Proteomes" id="UP000245938"/>
    </source>
</evidence>
<evidence type="ECO:0000256" key="1">
    <source>
        <dbReference type="ARBA" id="ARBA00023125"/>
    </source>
</evidence>
<reference evidence="3 4" key="1">
    <citation type="submission" date="2018-05" db="EMBL/GenBank/DDBJ databases">
        <title>Kurthia sibirica genome sequence.</title>
        <authorList>
            <person name="Maclea K.S."/>
            <person name="Goen A.E."/>
        </authorList>
    </citation>
    <scope>NUCLEOTIDE SEQUENCE [LARGE SCALE GENOMIC DNA]</scope>
    <source>
        <strain evidence="3 4">ATCC 49154</strain>
    </source>
</reference>
<dbReference type="PROSITE" id="PS50943">
    <property type="entry name" value="HTH_CROC1"/>
    <property type="match status" value="1"/>
</dbReference>
<dbReference type="GO" id="GO:0005829">
    <property type="term" value="C:cytosol"/>
    <property type="evidence" value="ECO:0007669"/>
    <property type="project" value="TreeGrafter"/>
</dbReference>
<dbReference type="SUPFAM" id="SSF47413">
    <property type="entry name" value="lambda repressor-like DNA-binding domains"/>
    <property type="match status" value="1"/>
</dbReference>
<dbReference type="AlphaFoldDB" id="A0A2U3APE4"/>